<dbReference type="GO" id="GO:0019843">
    <property type="term" value="F:rRNA binding"/>
    <property type="evidence" value="ECO:0007669"/>
    <property type="project" value="UniProtKB-UniRule"/>
</dbReference>
<name>A0A2A5CFU4_9GAMM</name>
<dbReference type="InterPro" id="IPR000597">
    <property type="entry name" value="Ribosomal_uL3"/>
</dbReference>
<evidence type="ECO:0000256" key="8">
    <source>
        <dbReference type="HAMAP-Rule" id="MF_01325"/>
    </source>
</evidence>
<evidence type="ECO:0000256" key="10">
    <source>
        <dbReference type="RuleBase" id="RU003906"/>
    </source>
</evidence>
<keyword evidence="3 8" id="KW-0699">rRNA-binding</keyword>
<keyword evidence="4 8" id="KW-0694">RNA-binding</keyword>
<evidence type="ECO:0000256" key="9">
    <source>
        <dbReference type="RuleBase" id="RU003905"/>
    </source>
</evidence>
<evidence type="ECO:0000256" key="1">
    <source>
        <dbReference type="ARBA" id="ARBA00006540"/>
    </source>
</evidence>
<proteinExistence type="inferred from homology"/>
<comment type="similarity">
    <text evidence="1 8 9">Belongs to the universal ribosomal protein uL3 family.</text>
</comment>
<dbReference type="AlphaFoldDB" id="A0A2A5CFU4"/>
<dbReference type="PANTHER" id="PTHR11229:SF16">
    <property type="entry name" value="LARGE RIBOSOMAL SUBUNIT PROTEIN UL3C"/>
    <property type="match status" value="1"/>
</dbReference>
<comment type="subunit">
    <text evidence="8 10">Part of the 50S ribosomal subunit. Forms a cluster with proteins L14 and L19.</text>
</comment>
<dbReference type="GO" id="GO:0006412">
    <property type="term" value="P:translation"/>
    <property type="evidence" value="ECO:0007669"/>
    <property type="project" value="UniProtKB-UniRule"/>
</dbReference>
<keyword evidence="2 8" id="KW-0488">Methylation</keyword>
<comment type="PTM">
    <text evidence="8">Methylated by PrmB.</text>
</comment>
<dbReference type="Proteomes" id="UP000228987">
    <property type="component" value="Unassembled WGS sequence"/>
</dbReference>
<keyword evidence="5 8" id="KW-0689">Ribosomal protein</keyword>
<comment type="function">
    <text evidence="8 10">One of the primary rRNA binding proteins, it binds directly near the 3'-end of the 23S rRNA, where it nucleates assembly of the 50S subunit.</text>
</comment>
<evidence type="ECO:0000256" key="6">
    <source>
        <dbReference type="ARBA" id="ARBA00023274"/>
    </source>
</evidence>
<dbReference type="Gene3D" id="2.40.30.10">
    <property type="entry name" value="Translation factors"/>
    <property type="match status" value="1"/>
</dbReference>
<dbReference type="NCBIfam" id="TIGR03625">
    <property type="entry name" value="L3_bact"/>
    <property type="match status" value="1"/>
</dbReference>
<accession>A0A2A5CFU4</accession>
<dbReference type="EMBL" id="NVWI01000002">
    <property type="protein sequence ID" value="PCJ42739.1"/>
    <property type="molecule type" value="Genomic_DNA"/>
</dbReference>
<evidence type="ECO:0000256" key="5">
    <source>
        <dbReference type="ARBA" id="ARBA00022980"/>
    </source>
</evidence>
<dbReference type="InterPro" id="IPR009000">
    <property type="entry name" value="Transl_B-barrel_sf"/>
</dbReference>
<dbReference type="HAMAP" id="MF_01325_B">
    <property type="entry name" value="Ribosomal_uL3_B"/>
    <property type="match status" value="1"/>
</dbReference>
<feature type="modified residue" description="N5-methylglutamine" evidence="8">
    <location>
        <position position="155"/>
    </location>
</feature>
<protein>
    <recommendedName>
        <fullName evidence="7 8">Large ribosomal subunit protein uL3</fullName>
    </recommendedName>
</protein>
<dbReference type="FunFam" id="2.40.30.10:FF:000004">
    <property type="entry name" value="50S ribosomal protein L3"/>
    <property type="match status" value="1"/>
</dbReference>
<evidence type="ECO:0000313" key="12">
    <source>
        <dbReference type="Proteomes" id="UP000228987"/>
    </source>
</evidence>
<sequence>MSIGLIGRKSGMTRIFTEAGSSIPVTVVEVLPNRVTQVKTVEADGYSAIQVTAGLVKASHVSKSEAGHFSKAGVDAGRGLWEFRAEAAELSEQEIITGSELTVEKFAAGQMVDVTGTSKGKGFQGVIKRYNFQMQDATHGNSLSHRAPGSIGQCQTPGRVWKGKKMAGHMGSVRSTTQGLEVIKVDVENNLLMIKGAVPGATGSDVIVSPAVKTHSTNQSSKG</sequence>
<evidence type="ECO:0000256" key="7">
    <source>
        <dbReference type="ARBA" id="ARBA00035243"/>
    </source>
</evidence>
<dbReference type="SUPFAM" id="SSF50447">
    <property type="entry name" value="Translation proteins"/>
    <property type="match status" value="1"/>
</dbReference>
<evidence type="ECO:0000313" key="11">
    <source>
        <dbReference type="EMBL" id="PCJ42739.1"/>
    </source>
</evidence>
<evidence type="ECO:0000256" key="2">
    <source>
        <dbReference type="ARBA" id="ARBA00022481"/>
    </source>
</evidence>
<keyword evidence="6 8" id="KW-0687">Ribonucleoprotein</keyword>
<dbReference type="PANTHER" id="PTHR11229">
    <property type="entry name" value="50S RIBOSOMAL PROTEIN L3"/>
    <property type="match status" value="1"/>
</dbReference>
<comment type="caution">
    <text evidence="11">The sequence shown here is derived from an EMBL/GenBank/DDBJ whole genome shotgun (WGS) entry which is preliminary data.</text>
</comment>
<dbReference type="Pfam" id="PF00297">
    <property type="entry name" value="Ribosomal_L3"/>
    <property type="match status" value="1"/>
</dbReference>
<dbReference type="InterPro" id="IPR019926">
    <property type="entry name" value="Ribosomal_uL3_CS"/>
</dbReference>
<dbReference type="InterPro" id="IPR019927">
    <property type="entry name" value="Ribosomal_uL3_bac/org-type"/>
</dbReference>
<evidence type="ECO:0000256" key="3">
    <source>
        <dbReference type="ARBA" id="ARBA00022730"/>
    </source>
</evidence>
<evidence type="ECO:0000256" key="4">
    <source>
        <dbReference type="ARBA" id="ARBA00022884"/>
    </source>
</evidence>
<reference evidence="12" key="1">
    <citation type="submission" date="2017-08" db="EMBL/GenBank/DDBJ databases">
        <title>A dynamic microbial community with high functional redundancy inhabits the cold, oxic subseafloor aquifer.</title>
        <authorList>
            <person name="Tully B.J."/>
            <person name="Wheat C.G."/>
            <person name="Glazer B.T."/>
            <person name="Huber J.A."/>
        </authorList>
    </citation>
    <scope>NUCLEOTIDE SEQUENCE [LARGE SCALE GENOMIC DNA]</scope>
</reference>
<dbReference type="PROSITE" id="PS00474">
    <property type="entry name" value="RIBOSOMAL_L3"/>
    <property type="match status" value="1"/>
</dbReference>
<dbReference type="GO" id="GO:0022625">
    <property type="term" value="C:cytosolic large ribosomal subunit"/>
    <property type="evidence" value="ECO:0007669"/>
    <property type="project" value="TreeGrafter"/>
</dbReference>
<dbReference type="Gene3D" id="3.30.160.810">
    <property type="match status" value="1"/>
</dbReference>
<dbReference type="FunFam" id="3.30.160.810:FF:000001">
    <property type="entry name" value="50S ribosomal protein L3"/>
    <property type="match status" value="1"/>
</dbReference>
<gene>
    <name evidence="8" type="primary">rplC</name>
    <name evidence="11" type="ORF">COA71_04340</name>
</gene>
<dbReference type="GO" id="GO:0003735">
    <property type="term" value="F:structural constituent of ribosome"/>
    <property type="evidence" value="ECO:0007669"/>
    <property type="project" value="UniProtKB-UniRule"/>
</dbReference>
<organism evidence="11 12">
    <name type="scientific">SAR86 cluster bacterium</name>
    <dbReference type="NCBI Taxonomy" id="2030880"/>
    <lineage>
        <taxon>Bacteria</taxon>
        <taxon>Pseudomonadati</taxon>
        <taxon>Pseudomonadota</taxon>
        <taxon>Gammaproteobacteria</taxon>
        <taxon>SAR86 cluster</taxon>
    </lineage>
</organism>